<evidence type="ECO:0000313" key="2">
    <source>
        <dbReference type="Proteomes" id="UP000823775"/>
    </source>
</evidence>
<organism evidence="1 2">
    <name type="scientific">Datura stramonium</name>
    <name type="common">Jimsonweed</name>
    <name type="synonym">Common thornapple</name>
    <dbReference type="NCBI Taxonomy" id="4076"/>
    <lineage>
        <taxon>Eukaryota</taxon>
        <taxon>Viridiplantae</taxon>
        <taxon>Streptophyta</taxon>
        <taxon>Embryophyta</taxon>
        <taxon>Tracheophyta</taxon>
        <taxon>Spermatophyta</taxon>
        <taxon>Magnoliopsida</taxon>
        <taxon>eudicotyledons</taxon>
        <taxon>Gunneridae</taxon>
        <taxon>Pentapetalae</taxon>
        <taxon>asterids</taxon>
        <taxon>lamiids</taxon>
        <taxon>Solanales</taxon>
        <taxon>Solanaceae</taxon>
        <taxon>Solanoideae</taxon>
        <taxon>Datureae</taxon>
        <taxon>Datura</taxon>
    </lineage>
</organism>
<accession>A0ABS8UYR3</accession>
<proteinExistence type="predicted"/>
<name>A0ABS8UYR3_DATST</name>
<sequence>MEDCCWFTGVGDRITTGERRKNAVVGRWFWSIGVCRRGRGRSGGCSVLFGRWWVLTEYGGAVPVGFVGGEKRSCGVVSPEVMVMRVSPEISEGGGGAGCVWEIKVLFGRRWPAMGREG</sequence>
<protein>
    <submittedName>
        <fullName evidence="1">Uncharacterized protein</fullName>
    </submittedName>
</protein>
<gene>
    <name evidence="1" type="ORF">HAX54_024031</name>
</gene>
<dbReference type="Proteomes" id="UP000823775">
    <property type="component" value="Unassembled WGS sequence"/>
</dbReference>
<reference evidence="1 2" key="1">
    <citation type="journal article" date="2021" name="BMC Genomics">
        <title>Datura genome reveals duplications of psychoactive alkaloid biosynthetic genes and high mutation rate following tissue culture.</title>
        <authorList>
            <person name="Rajewski A."/>
            <person name="Carter-House D."/>
            <person name="Stajich J."/>
            <person name="Litt A."/>
        </authorList>
    </citation>
    <scope>NUCLEOTIDE SEQUENCE [LARGE SCALE GENOMIC DNA]</scope>
    <source>
        <strain evidence="1">AR-01</strain>
    </source>
</reference>
<keyword evidence="2" id="KW-1185">Reference proteome</keyword>
<evidence type="ECO:0000313" key="1">
    <source>
        <dbReference type="EMBL" id="MCD9639462.1"/>
    </source>
</evidence>
<dbReference type="EMBL" id="JACEIK010002920">
    <property type="protein sequence ID" value="MCD9639462.1"/>
    <property type="molecule type" value="Genomic_DNA"/>
</dbReference>
<comment type="caution">
    <text evidence="1">The sequence shown here is derived from an EMBL/GenBank/DDBJ whole genome shotgun (WGS) entry which is preliminary data.</text>
</comment>